<proteinExistence type="predicted"/>
<name>A0A9D2AAK6_9LACO</name>
<dbReference type="AlphaFoldDB" id="A0A9D2AAK6"/>
<reference evidence="1" key="1">
    <citation type="journal article" date="2021" name="PeerJ">
        <title>Extensive microbial diversity within the chicken gut microbiome revealed by metagenomics and culture.</title>
        <authorList>
            <person name="Gilroy R."/>
            <person name="Ravi A."/>
            <person name="Getino M."/>
            <person name="Pursley I."/>
            <person name="Horton D.L."/>
            <person name="Alikhan N.F."/>
            <person name="Baker D."/>
            <person name="Gharbi K."/>
            <person name="Hall N."/>
            <person name="Watson M."/>
            <person name="Adriaenssens E.M."/>
            <person name="Foster-Nyarko E."/>
            <person name="Jarju S."/>
            <person name="Secka A."/>
            <person name="Antonio M."/>
            <person name="Oren A."/>
            <person name="Chaudhuri R.R."/>
            <person name="La Ragione R."/>
            <person name="Hildebrand F."/>
            <person name="Pallen M.J."/>
        </authorList>
    </citation>
    <scope>NUCLEOTIDE SEQUENCE</scope>
    <source>
        <strain evidence="1">6627</strain>
    </source>
</reference>
<dbReference type="Pfam" id="PF02620">
    <property type="entry name" value="YceD"/>
    <property type="match status" value="1"/>
</dbReference>
<evidence type="ECO:0000313" key="2">
    <source>
        <dbReference type="Proteomes" id="UP000823963"/>
    </source>
</evidence>
<reference evidence="1" key="2">
    <citation type="submission" date="2021-04" db="EMBL/GenBank/DDBJ databases">
        <authorList>
            <person name="Gilroy R."/>
        </authorList>
    </citation>
    <scope>NUCLEOTIDE SEQUENCE</scope>
    <source>
        <strain evidence="1">6627</strain>
    </source>
</reference>
<dbReference type="InterPro" id="IPR003772">
    <property type="entry name" value="YceD"/>
</dbReference>
<dbReference type="Proteomes" id="UP000823963">
    <property type="component" value="Unassembled WGS sequence"/>
</dbReference>
<evidence type="ECO:0000313" key="1">
    <source>
        <dbReference type="EMBL" id="HIX02366.1"/>
    </source>
</evidence>
<dbReference type="EMBL" id="DXFP01000060">
    <property type="protein sequence ID" value="HIX02366.1"/>
    <property type="molecule type" value="Genomic_DNA"/>
</dbReference>
<accession>A0A9D2AAK6</accession>
<comment type="caution">
    <text evidence="1">The sequence shown here is derived from an EMBL/GenBank/DDBJ whole genome shotgun (WGS) entry which is preliminary data.</text>
</comment>
<sequence length="188" mass="21491">MKWSLNELRQAKDEPIEFAETLDLQSSLKERRPDLISMTPVEVKGIFTVDQRGVIGSFNVKTTLTLPSTRTFNPVELPLNFDFSEYYVSEHQSNLSRFDDLDVVIALENDVLSLNKVVEDNILLQIPMKILSDSEKKAAVNEMPQGKNWGVLTEKQVEEHQAQSDEIDPRLAKLKDYFKSDDESNSDE</sequence>
<protein>
    <submittedName>
        <fullName evidence="1">DUF177 domain-containing protein</fullName>
    </submittedName>
</protein>
<organism evidence="1 2">
    <name type="scientific">Candidatus Ligilactobacillus excrementigallinarum</name>
    <dbReference type="NCBI Taxonomy" id="2838641"/>
    <lineage>
        <taxon>Bacteria</taxon>
        <taxon>Bacillati</taxon>
        <taxon>Bacillota</taxon>
        <taxon>Bacilli</taxon>
        <taxon>Lactobacillales</taxon>
        <taxon>Lactobacillaceae</taxon>
        <taxon>Ligilactobacillus</taxon>
    </lineage>
</organism>
<gene>
    <name evidence="1" type="ORF">H9861_06385</name>
</gene>